<feature type="signal peptide" evidence="1">
    <location>
        <begin position="1"/>
        <end position="20"/>
    </location>
</feature>
<dbReference type="GO" id="GO:0006629">
    <property type="term" value="P:lipid metabolic process"/>
    <property type="evidence" value="ECO:0007669"/>
    <property type="project" value="InterPro"/>
</dbReference>
<proteinExistence type="predicted"/>
<evidence type="ECO:0000313" key="3">
    <source>
        <dbReference type="EMBL" id="KAG2218069.1"/>
    </source>
</evidence>
<comment type="caution">
    <text evidence="3">The sequence shown here is derived from an EMBL/GenBank/DDBJ whole genome shotgun (WGS) entry which is preliminary data.</text>
</comment>
<dbReference type="PANTHER" id="PTHR45856:SF24">
    <property type="entry name" value="FUNGAL LIPASE-LIKE DOMAIN-CONTAINING PROTEIN"/>
    <property type="match status" value="1"/>
</dbReference>
<dbReference type="Proteomes" id="UP000646827">
    <property type="component" value="Unassembled WGS sequence"/>
</dbReference>
<dbReference type="SUPFAM" id="SSF53474">
    <property type="entry name" value="alpha/beta-Hydrolases"/>
    <property type="match status" value="1"/>
</dbReference>
<accession>A0A8H7RUK4</accession>
<evidence type="ECO:0000259" key="2">
    <source>
        <dbReference type="Pfam" id="PF01764"/>
    </source>
</evidence>
<feature type="chain" id="PRO_5034339040" description="Fungal lipase-type domain-containing protein" evidence="1">
    <location>
        <begin position="21"/>
        <end position="358"/>
    </location>
</feature>
<protein>
    <recommendedName>
        <fullName evidence="2">Fungal lipase-type domain-containing protein</fullName>
    </recommendedName>
</protein>
<dbReference type="OrthoDB" id="438440at2759"/>
<dbReference type="InterPro" id="IPR029058">
    <property type="entry name" value="AB_hydrolase_fold"/>
</dbReference>
<dbReference type="Pfam" id="PF01764">
    <property type="entry name" value="Lipase_3"/>
    <property type="match status" value="1"/>
</dbReference>
<sequence>MKNLYIILAFSLALIQLVAGHPVVGVSKKRDVFYDPEAAAKKLHGELPSGMEQRDGLAVNATEYPSSVADALSPSNAKQSELQSSSVKLSSTTSNSADVRQATTAEVGEHTFYTKLSATAYCRDVIPGGEFTCKYCDESLTLVKTFSTTGTDTNAMVLRGDTQKTIYVVFRGTSSIRNFVVDATFLPVDYPLAEGTKVHKGFLDSYNAVRDNLVKTIEEQANQYPDYKFGLTGHSLGGAQVVLNAIDLFNLNQTRYGPDKLEIFTQGEPRVGNKNFAEYLLNTKISHERLVHERDIVPHLPPSIMGFSHSGTEFWSNEDGIQVCATGIETENCSNSIVPFTSIADHLTYLGVNVGLCI</sequence>
<dbReference type="InterPro" id="IPR051218">
    <property type="entry name" value="Sec_MonoDiacylglyc_Lipase"/>
</dbReference>
<name>A0A8H7RUK4_9FUNG</name>
<evidence type="ECO:0000313" key="4">
    <source>
        <dbReference type="Proteomes" id="UP000646827"/>
    </source>
</evidence>
<feature type="domain" description="Fungal lipase-type" evidence="2">
    <location>
        <begin position="167"/>
        <end position="302"/>
    </location>
</feature>
<dbReference type="InterPro" id="IPR002921">
    <property type="entry name" value="Fungal_lipase-type"/>
</dbReference>
<keyword evidence="4" id="KW-1185">Reference proteome</keyword>
<dbReference type="Gene3D" id="3.40.50.1820">
    <property type="entry name" value="alpha/beta hydrolase"/>
    <property type="match status" value="1"/>
</dbReference>
<dbReference type="PANTHER" id="PTHR45856">
    <property type="entry name" value="ALPHA/BETA-HYDROLASES SUPERFAMILY PROTEIN"/>
    <property type="match status" value="1"/>
</dbReference>
<evidence type="ECO:0000256" key="1">
    <source>
        <dbReference type="SAM" id="SignalP"/>
    </source>
</evidence>
<gene>
    <name evidence="3" type="ORF">INT45_007232</name>
</gene>
<dbReference type="AlphaFoldDB" id="A0A8H7RUK4"/>
<dbReference type="EMBL" id="JAEPRB010000254">
    <property type="protein sequence ID" value="KAG2218069.1"/>
    <property type="molecule type" value="Genomic_DNA"/>
</dbReference>
<organism evidence="3 4">
    <name type="scientific">Circinella minor</name>
    <dbReference type="NCBI Taxonomy" id="1195481"/>
    <lineage>
        <taxon>Eukaryota</taxon>
        <taxon>Fungi</taxon>
        <taxon>Fungi incertae sedis</taxon>
        <taxon>Mucoromycota</taxon>
        <taxon>Mucoromycotina</taxon>
        <taxon>Mucoromycetes</taxon>
        <taxon>Mucorales</taxon>
        <taxon>Lichtheimiaceae</taxon>
        <taxon>Circinella</taxon>
    </lineage>
</organism>
<keyword evidence="1" id="KW-0732">Signal</keyword>
<dbReference type="CDD" id="cd00519">
    <property type="entry name" value="Lipase_3"/>
    <property type="match status" value="1"/>
</dbReference>
<reference evidence="3 4" key="1">
    <citation type="submission" date="2020-12" db="EMBL/GenBank/DDBJ databases">
        <title>Metabolic potential, ecology and presence of endohyphal bacteria is reflected in genomic diversity of Mucoromycotina.</title>
        <authorList>
            <person name="Muszewska A."/>
            <person name="Okrasinska A."/>
            <person name="Steczkiewicz K."/>
            <person name="Drgas O."/>
            <person name="Orlowska M."/>
            <person name="Perlinska-Lenart U."/>
            <person name="Aleksandrzak-Piekarczyk T."/>
            <person name="Szatraj K."/>
            <person name="Zielenkiewicz U."/>
            <person name="Pilsyk S."/>
            <person name="Malc E."/>
            <person name="Mieczkowski P."/>
            <person name="Kruszewska J.S."/>
            <person name="Biernat P."/>
            <person name="Pawlowska J."/>
        </authorList>
    </citation>
    <scope>NUCLEOTIDE SEQUENCE [LARGE SCALE GENOMIC DNA]</scope>
    <source>
        <strain evidence="3 4">CBS 142.35</strain>
    </source>
</reference>